<accession>A0A2P2E0X5</accession>
<name>A0A2P2E0X5_9LEPT</name>
<protein>
    <submittedName>
        <fullName evidence="1">Putative aminopeptidase</fullName>
    </submittedName>
</protein>
<dbReference type="Pfam" id="PF10023">
    <property type="entry name" value="Aminopep"/>
    <property type="match status" value="1"/>
</dbReference>
<evidence type="ECO:0000313" key="1">
    <source>
        <dbReference type="EMBL" id="GBF50538.1"/>
    </source>
</evidence>
<proteinExistence type="predicted"/>
<sequence>MQDTSVDERTKKKLALIQLAREYAVNKLKLNPDGGFEYYTKLDREEIGWNVSACQALAFESYTWWFPFAGTVPYKGFFSKDLALKEEESLKRLGLDTRVRAFGGYSTLGWFSDPVLSPQLDWEDTKLVGLVFHEMAHATSYLPGDSNLNESYASYVEEKGLERFYKEREGKDSPSLKEILNEKKEKETSIAILKKYAYELDKIYKSQSTDESKLQKKKETIQSFKEEVIRLNIVPAKKIETFRKKEWNNEDFLGVLRYHSGNQTFESLFTQANEDFGIFHSKVKELFSLSAEERKKLLNLP</sequence>
<comment type="caution">
    <text evidence="1">The sequence shown here is derived from an EMBL/GenBank/DDBJ whole genome shotgun (WGS) entry which is preliminary data.</text>
</comment>
<dbReference type="InterPro" id="IPR014553">
    <property type="entry name" value="Aminopept"/>
</dbReference>
<reference evidence="1 2" key="1">
    <citation type="submission" date="2018-02" db="EMBL/GenBank/DDBJ databases">
        <title>Novel Leptospira species isolated from soil and water in Japan.</title>
        <authorList>
            <person name="Nakao R."/>
            <person name="Masuzawa T."/>
        </authorList>
    </citation>
    <scope>NUCLEOTIDE SEQUENCE [LARGE SCALE GENOMIC DNA]</scope>
    <source>
        <strain evidence="1 2">YH101</strain>
    </source>
</reference>
<keyword evidence="1" id="KW-0645">Protease</keyword>
<keyword evidence="2" id="KW-1185">Reference proteome</keyword>
<dbReference type="AlphaFoldDB" id="A0A2P2E0X5"/>
<dbReference type="EMBL" id="BFBB01000005">
    <property type="protein sequence ID" value="GBF50538.1"/>
    <property type="molecule type" value="Genomic_DNA"/>
</dbReference>
<organism evidence="1 2">
    <name type="scientific">Leptospira ryugenii</name>
    <dbReference type="NCBI Taxonomy" id="1917863"/>
    <lineage>
        <taxon>Bacteria</taxon>
        <taxon>Pseudomonadati</taxon>
        <taxon>Spirochaetota</taxon>
        <taxon>Spirochaetia</taxon>
        <taxon>Leptospirales</taxon>
        <taxon>Leptospiraceae</taxon>
        <taxon>Leptospira</taxon>
    </lineage>
</organism>
<gene>
    <name evidence="1" type="ORF">LPTSP4_20640</name>
</gene>
<dbReference type="Proteomes" id="UP000245133">
    <property type="component" value="Unassembled WGS sequence"/>
</dbReference>
<dbReference type="GO" id="GO:0004177">
    <property type="term" value="F:aminopeptidase activity"/>
    <property type="evidence" value="ECO:0007669"/>
    <property type="project" value="UniProtKB-KW"/>
</dbReference>
<evidence type="ECO:0000313" key="2">
    <source>
        <dbReference type="Proteomes" id="UP000245133"/>
    </source>
</evidence>
<keyword evidence="1" id="KW-0378">Hydrolase</keyword>
<keyword evidence="1" id="KW-0031">Aminopeptidase</keyword>